<evidence type="ECO:0000313" key="2">
    <source>
        <dbReference type="Proteomes" id="UP000828390"/>
    </source>
</evidence>
<gene>
    <name evidence="1" type="ORF">DPMN_068511</name>
</gene>
<evidence type="ECO:0000313" key="1">
    <source>
        <dbReference type="EMBL" id="KAH3709051.1"/>
    </source>
</evidence>
<dbReference type="EMBL" id="JAIWYP010000014">
    <property type="protein sequence ID" value="KAH3709051.1"/>
    <property type="molecule type" value="Genomic_DNA"/>
</dbReference>
<keyword evidence="2" id="KW-1185">Reference proteome</keyword>
<protein>
    <submittedName>
        <fullName evidence="1">Uncharacterized protein</fullName>
    </submittedName>
</protein>
<sequence>MIERESERWLIVWGSCVIDKRSRRIELGRVWSGNFGDRDDRVDRIGKVNSVFEQAVQQSV</sequence>
<dbReference type="Proteomes" id="UP000828390">
    <property type="component" value="Unassembled WGS sequence"/>
</dbReference>
<dbReference type="AlphaFoldDB" id="A0A9D4BM96"/>
<proteinExistence type="predicted"/>
<reference evidence="1" key="2">
    <citation type="submission" date="2020-11" db="EMBL/GenBank/DDBJ databases">
        <authorList>
            <person name="McCartney M.A."/>
            <person name="Auch B."/>
            <person name="Kono T."/>
            <person name="Mallez S."/>
            <person name="Becker A."/>
            <person name="Gohl D.M."/>
            <person name="Silverstein K.A.T."/>
            <person name="Koren S."/>
            <person name="Bechman K.B."/>
            <person name="Herman A."/>
            <person name="Abrahante J.E."/>
            <person name="Garbe J."/>
        </authorList>
    </citation>
    <scope>NUCLEOTIDE SEQUENCE</scope>
    <source>
        <strain evidence="1">Duluth1</strain>
        <tissue evidence="1">Whole animal</tissue>
    </source>
</reference>
<comment type="caution">
    <text evidence="1">The sequence shown here is derived from an EMBL/GenBank/DDBJ whole genome shotgun (WGS) entry which is preliminary data.</text>
</comment>
<organism evidence="1 2">
    <name type="scientific">Dreissena polymorpha</name>
    <name type="common">Zebra mussel</name>
    <name type="synonym">Mytilus polymorpha</name>
    <dbReference type="NCBI Taxonomy" id="45954"/>
    <lineage>
        <taxon>Eukaryota</taxon>
        <taxon>Metazoa</taxon>
        <taxon>Spiralia</taxon>
        <taxon>Lophotrochozoa</taxon>
        <taxon>Mollusca</taxon>
        <taxon>Bivalvia</taxon>
        <taxon>Autobranchia</taxon>
        <taxon>Heteroconchia</taxon>
        <taxon>Euheterodonta</taxon>
        <taxon>Imparidentia</taxon>
        <taxon>Neoheterodontei</taxon>
        <taxon>Myida</taxon>
        <taxon>Dreissenoidea</taxon>
        <taxon>Dreissenidae</taxon>
        <taxon>Dreissena</taxon>
    </lineage>
</organism>
<name>A0A9D4BM96_DREPO</name>
<reference evidence="1" key="1">
    <citation type="journal article" date="2019" name="bioRxiv">
        <title>The Genome of the Zebra Mussel, Dreissena polymorpha: A Resource for Invasive Species Research.</title>
        <authorList>
            <person name="McCartney M.A."/>
            <person name="Auch B."/>
            <person name="Kono T."/>
            <person name="Mallez S."/>
            <person name="Zhang Y."/>
            <person name="Obille A."/>
            <person name="Becker A."/>
            <person name="Abrahante J.E."/>
            <person name="Garbe J."/>
            <person name="Badalamenti J.P."/>
            <person name="Herman A."/>
            <person name="Mangelson H."/>
            <person name="Liachko I."/>
            <person name="Sullivan S."/>
            <person name="Sone E.D."/>
            <person name="Koren S."/>
            <person name="Silverstein K.A.T."/>
            <person name="Beckman K.B."/>
            <person name="Gohl D.M."/>
        </authorList>
    </citation>
    <scope>NUCLEOTIDE SEQUENCE</scope>
    <source>
        <strain evidence="1">Duluth1</strain>
        <tissue evidence="1">Whole animal</tissue>
    </source>
</reference>
<accession>A0A9D4BM96</accession>